<dbReference type="InterPro" id="IPR011234">
    <property type="entry name" value="Fumarylacetoacetase-like_C"/>
</dbReference>
<name>A0A3D8PXY0_9BACI</name>
<comment type="caution">
    <text evidence="3">The sequence shown here is derived from an EMBL/GenBank/DDBJ whole genome shotgun (WGS) entry which is preliminary data.</text>
</comment>
<evidence type="ECO:0000313" key="3">
    <source>
        <dbReference type="EMBL" id="RDW20118.1"/>
    </source>
</evidence>
<protein>
    <submittedName>
        <fullName evidence="3">2-keto-4-pentenoate hydratase</fullName>
    </submittedName>
</protein>
<dbReference type="AlphaFoldDB" id="A0A3D8PXY0"/>
<evidence type="ECO:0000313" key="4">
    <source>
        <dbReference type="Proteomes" id="UP000257143"/>
    </source>
</evidence>
<organism evidence="3 4">
    <name type="scientific">Oceanobacillus arenosus</name>
    <dbReference type="NCBI Taxonomy" id="1229153"/>
    <lineage>
        <taxon>Bacteria</taxon>
        <taxon>Bacillati</taxon>
        <taxon>Bacillota</taxon>
        <taxon>Bacilli</taxon>
        <taxon>Bacillales</taxon>
        <taxon>Bacillaceae</taxon>
        <taxon>Oceanobacillus</taxon>
    </lineage>
</organism>
<feature type="domain" description="Fumarylacetoacetase-like C-terminal" evidence="2">
    <location>
        <begin position="82"/>
        <end position="255"/>
    </location>
</feature>
<dbReference type="PANTHER" id="PTHR30143:SF0">
    <property type="entry name" value="2-KETO-4-PENTENOATE HYDRATASE"/>
    <property type="match status" value="1"/>
</dbReference>
<dbReference type="RefSeq" id="WP_115772049.1">
    <property type="nucleotide sequence ID" value="NZ_PIOC01000010.1"/>
</dbReference>
<dbReference type="SUPFAM" id="SSF56529">
    <property type="entry name" value="FAH"/>
    <property type="match status" value="1"/>
</dbReference>
<sequence length="258" mass="27774">MIAKEAAARLLEAERKKLEIEPLIKTYLGFTAEDAYQTQLEVIRMKVDEGAVVVGKKIGLTSKAMQNMAGVDEPDYGHLLDNMMFLDGDTISLESYIQPKVECEIAFVLKKDLKGPDVTVLDVLEATDYVVPSIEVIDSRIENWKIKFEDTVADNGSSASAVLGSKATKLEGLDLANIGMVSYRNGEMLDTAAGAAVLGNPLRAVAWLANSVGKYGVSLRAGEVILSGALTAAIPIEAGDTFTVEFDHLGSVTVTFKR</sequence>
<dbReference type="GO" id="GO:0008684">
    <property type="term" value="F:2-oxopent-4-enoate hydratase activity"/>
    <property type="evidence" value="ECO:0007669"/>
    <property type="project" value="TreeGrafter"/>
</dbReference>
<reference evidence="4" key="1">
    <citation type="submission" date="2017-11" db="EMBL/GenBank/DDBJ databases">
        <authorList>
            <person name="Zhu W."/>
        </authorList>
    </citation>
    <scope>NUCLEOTIDE SEQUENCE [LARGE SCALE GENOMIC DNA]</scope>
    <source>
        <strain evidence="4">CAU 1183</strain>
    </source>
</reference>
<evidence type="ECO:0000256" key="1">
    <source>
        <dbReference type="ARBA" id="ARBA00023239"/>
    </source>
</evidence>
<dbReference type="Gene3D" id="3.90.850.10">
    <property type="entry name" value="Fumarylacetoacetase-like, C-terminal domain"/>
    <property type="match status" value="1"/>
</dbReference>
<dbReference type="GO" id="GO:0005737">
    <property type="term" value="C:cytoplasm"/>
    <property type="evidence" value="ECO:0007669"/>
    <property type="project" value="TreeGrafter"/>
</dbReference>
<dbReference type="Pfam" id="PF01557">
    <property type="entry name" value="FAA_hydrolase"/>
    <property type="match status" value="1"/>
</dbReference>
<dbReference type="InterPro" id="IPR036663">
    <property type="entry name" value="Fumarylacetoacetase_C_sf"/>
</dbReference>
<dbReference type="PANTHER" id="PTHR30143">
    <property type="entry name" value="ACID HYDRATASE"/>
    <property type="match status" value="1"/>
</dbReference>
<keyword evidence="1" id="KW-0456">Lyase</keyword>
<proteinExistence type="predicted"/>
<dbReference type="InterPro" id="IPR050772">
    <property type="entry name" value="Hydratase-Decarb/MhpD_sf"/>
</dbReference>
<accession>A0A3D8PXY0</accession>
<dbReference type="OrthoDB" id="9792137at2"/>
<gene>
    <name evidence="3" type="ORF">CWR48_05240</name>
</gene>
<keyword evidence="4" id="KW-1185">Reference proteome</keyword>
<evidence type="ECO:0000259" key="2">
    <source>
        <dbReference type="Pfam" id="PF01557"/>
    </source>
</evidence>
<dbReference type="Proteomes" id="UP000257143">
    <property type="component" value="Unassembled WGS sequence"/>
</dbReference>
<dbReference type="EMBL" id="PIOC01000010">
    <property type="protein sequence ID" value="RDW20118.1"/>
    <property type="molecule type" value="Genomic_DNA"/>
</dbReference>